<proteinExistence type="predicted"/>
<keyword evidence="3" id="KW-1185">Reference proteome</keyword>
<dbReference type="Proteomes" id="UP000010433">
    <property type="component" value="Unassembled WGS sequence"/>
</dbReference>
<feature type="compositionally biased region" description="Polar residues" evidence="1">
    <location>
        <begin position="10"/>
        <end position="20"/>
    </location>
</feature>
<sequence length="54" mass="6411">MKGVKRKSKFVQQVKNTPNNRLEKNKEVSLDTPLHNIQKHYEFYLANKIKSLLL</sequence>
<evidence type="ECO:0000313" key="2">
    <source>
        <dbReference type="EMBL" id="EKY02057.1"/>
    </source>
</evidence>
<feature type="region of interest" description="Disordered" evidence="1">
    <location>
        <begin position="1"/>
        <end position="20"/>
    </location>
</feature>
<dbReference type="AlphaFoldDB" id="L1NFR4"/>
<dbReference type="PATRIC" id="fig|1127699.3.peg.797"/>
<protein>
    <submittedName>
        <fullName evidence="2">Uncharacterized protein</fullName>
    </submittedName>
</protein>
<gene>
    <name evidence="2" type="ORF">HMPREF9151_00864</name>
</gene>
<accession>L1NFR4</accession>
<evidence type="ECO:0000256" key="1">
    <source>
        <dbReference type="SAM" id="MobiDB-lite"/>
    </source>
</evidence>
<organism evidence="2 3">
    <name type="scientific">Hoylesella saccharolytica F0055</name>
    <dbReference type="NCBI Taxonomy" id="1127699"/>
    <lineage>
        <taxon>Bacteria</taxon>
        <taxon>Pseudomonadati</taxon>
        <taxon>Bacteroidota</taxon>
        <taxon>Bacteroidia</taxon>
        <taxon>Bacteroidales</taxon>
        <taxon>Prevotellaceae</taxon>
        <taxon>Hoylesella</taxon>
    </lineage>
</organism>
<dbReference type="STRING" id="1127699.HMPREF9151_00864"/>
<evidence type="ECO:0000313" key="3">
    <source>
        <dbReference type="Proteomes" id="UP000010433"/>
    </source>
</evidence>
<dbReference type="HOGENOM" id="CLU_3046660_0_0_10"/>
<name>L1NFR4_9BACT</name>
<dbReference type="EMBL" id="AMEP01000060">
    <property type="protein sequence ID" value="EKY02057.1"/>
    <property type="molecule type" value="Genomic_DNA"/>
</dbReference>
<comment type="caution">
    <text evidence="2">The sequence shown here is derived from an EMBL/GenBank/DDBJ whole genome shotgun (WGS) entry which is preliminary data.</text>
</comment>
<reference evidence="2 3" key="1">
    <citation type="submission" date="2012-05" db="EMBL/GenBank/DDBJ databases">
        <authorList>
            <person name="Weinstock G."/>
            <person name="Sodergren E."/>
            <person name="Lobos E.A."/>
            <person name="Fulton L."/>
            <person name="Fulton R."/>
            <person name="Courtney L."/>
            <person name="Fronick C."/>
            <person name="O'Laughlin M."/>
            <person name="Godfrey J."/>
            <person name="Wilson R.M."/>
            <person name="Miner T."/>
            <person name="Farmer C."/>
            <person name="Delehaunty K."/>
            <person name="Cordes M."/>
            <person name="Minx P."/>
            <person name="Tomlinson C."/>
            <person name="Chen J."/>
            <person name="Wollam A."/>
            <person name="Pepin K.H."/>
            <person name="Bhonagiri V."/>
            <person name="Zhang X."/>
            <person name="Suruliraj S."/>
            <person name="Warren W."/>
            <person name="Mitreva M."/>
            <person name="Mardis E.R."/>
            <person name="Wilson R.K."/>
        </authorList>
    </citation>
    <scope>NUCLEOTIDE SEQUENCE [LARGE SCALE GENOMIC DNA]</scope>
    <source>
        <strain evidence="2 3">F0055</strain>
    </source>
</reference>